<dbReference type="EMBL" id="KQ964692">
    <property type="protein sequence ID" value="KXN66754.1"/>
    <property type="molecule type" value="Genomic_DNA"/>
</dbReference>
<dbReference type="AlphaFoldDB" id="A0A137NVW5"/>
<evidence type="ECO:0000313" key="1">
    <source>
        <dbReference type="EMBL" id="KXN66754.1"/>
    </source>
</evidence>
<proteinExistence type="predicted"/>
<accession>A0A137NVW5</accession>
<sequence>MTYFNIHEIDWAFILTLKEFRAYLSINEKAQLSTLNKVCSIKLRPIIFKSIKLGLNTIKYTAYNNYSCKGVSSLDQRLLNFNSKCSKVKFYVNYLTIDTFYNICKLPSIHNILPNLTCIKILKNTIYLSAIASSFAKLENLKVLELENITFLSFQSTSGSEALLKLPGSLTTLNLKECYMINNSMANGPYKGAYNYSNETISKKCFDMMDHYLPNIISYSISGYDSSCNQRLIDFVYRNPTLKTMTLSKCTFDSQTLDFISGNSNKVNFVLAIS</sequence>
<dbReference type="SUPFAM" id="SSF52047">
    <property type="entry name" value="RNI-like"/>
    <property type="match status" value="1"/>
</dbReference>
<dbReference type="InterPro" id="IPR032675">
    <property type="entry name" value="LRR_dom_sf"/>
</dbReference>
<evidence type="ECO:0008006" key="3">
    <source>
        <dbReference type="Google" id="ProtNLM"/>
    </source>
</evidence>
<name>A0A137NVW5_CONC2</name>
<dbReference type="Proteomes" id="UP000070444">
    <property type="component" value="Unassembled WGS sequence"/>
</dbReference>
<dbReference type="Gene3D" id="3.80.10.10">
    <property type="entry name" value="Ribonuclease Inhibitor"/>
    <property type="match status" value="1"/>
</dbReference>
<evidence type="ECO:0000313" key="2">
    <source>
        <dbReference type="Proteomes" id="UP000070444"/>
    </source>
</evidence>
<gene>
    <name evidence="1" type="ORF">CONCODRAFT_80403</name>
</gene>
<reference evidence="1 2" key="1">
    <citation type="journal article" date="2015" name="Genome Biol. Evol.">
        <title>Phylogenomic analyses indicate that early fungi evolved digesting cell walls of algal ancestors of land plants.</title>
        <authorList>
            <person name="Chang Y."/>
            <person name="Wang S."/>
            <person name="Sekimoto S."/>
            <person name="Aerts A.L."/>
            <person name="Choi C."/>
            <person name="Clum A."/>
            <person name="LaButti K.M."/>
            <person name="Lindquist E.A."/>
            <person name="Yee Ngan C."/>
            <person name="Ohm R.A."/>
            <person name="Salamov A.A."/>
            <person name="Grigoriev I.V."/>
            <person name="Spatafora J.W."/>
            <person name="Berbee M.L."/>
        </authorList>
    </citation>
    <scope>NUCLEOTIDE SEQUENCE [LARGE SCALE GENOMIC DNA]</scope>
    <source>
        <strain evidence="1 2">NRRL 28638</strain>
    </source>
</reference>
<organism evidence="1 2">
    <name type="scientific">Conidiobolus coronatus (strain ATCC 28846 / CBS 209.66 / NRRL 28638)</name>
    <name type="common">Delacroixia coronata</name>
    <dbReference type="NCBI Taxonomy" id="796925"/>
    <lineage>
        <taxon>Eukaryota</taxon>
        <taxon>Fungi</taxon>
        <taxon>Fungi incertae sedis</taxon>
        <taxon>Zoopagomycota</taxon>
        <taxon>Entomophthoromycotina</taxon>
        <taxon>Entomophthoromycetes</taxon>
        <taxon>Entomophthorales</taxon>
        <taxon>Ancylistaceae</taxon>
        <taxon>Conidiobolus</taxon>
    </lineage>
</organism>
<protein>
    <recommendedName>
        <fullName evidence="3">RNI-like protein</fullName>
    </recommendedName>
</protein>
<keyword evidence="2" id="KW-1185">Reference proteome</keyword>